<dbReference type="InterPro" id="IPR010982">
    <property type="entry name" value="Lambda_DNA-bd_dom_sf"/>
</dbReference>
<accession>A0ABQ2GWK6</accession>
<evidence type="ECO:0000256" key="3">
    <source>
        <dbReference type="ARBA" id="ARBA00023163"/>
    </source>
</evidence>
<dbReference type="SUPFAM" id="SSF47413">
    <property type="entry name" value="lambda repressor-like DNA-binding domains"/>
    <property type="match status" value="1"/>
</dbReference>
<organism evidence="5 6">
    <name type="scientific">Deinococcus aerophilus</name>
    <dbReference type="NCBI Taxonomy" id="522488"/>
    <lineage>
        <taxon>Bacteria</taxon>
        <taxon>Thermotogati</taxon>
        <taxon>Deinococcota</taxon>
        <taxon>Deinococci</taxon>
        <taxon>Deinococcales</taxon>
        <taxon>Deinococcaceae</taxon>
        <taxon>Deinococcus</taxon>
    </lineage>
</organism>
<dbReference type="SMART" id="SM00530">
    <property type="entry name" value="HTH_XRE"/>
    <property type="match status" value="1"/>
</dbReference>
<keyword evidence="2" id="KW-0238">DNA-binding</keyword>
<evidence type="ECO:0000313" key="5">
    <source>
        <dbReference type="EMBL" id="GGM17275.1"/>
    </source>
</evidence>
<dbReference type="Pfam" id="PF01381">
    <property type="entry name" value="HTH_3"/>
    <property type="match status" value="1"/>
</dbReference>
<dbReference type="PANTHER" id="PTHR46797">
    <property type="entry name" value="HTH-TYPE TRANSCRIPTIONAL REGULATOR"/>
    <property type="match status" value="1"/>
</dbReference>
<comment type="caution">
    <text evidence="5">The sequence shown here is derived from an EMBL/GenBank/DDBJ whole genome shotgun (WGS) entry which is preliminary data.</text>
</comment>
<protein>
    <submittedName>
        <fullName evidence="5">Transcriptional regulator</fullName>
    </submittedName>
</protein>
<dbReference type="InterPro" id="IPR001387">
    <property type="entry name" value="Cro/C1-type_HTH"/>
</dbReference>
<keyword evidence="6" id="KW-1185">Reference proteome</keyword>
<dbReference type="PROSITE" id="PS50943">
    <property type="entry name" value="HTH_CROC1"/>
    <property type="match status" value="1"/>
</dbReference>
<dbReference type="EMBL" id="BMOM01000027">
    <property type="protein sequence ID" value="GGM17275.1"/>
    <property type="molecule type" value="Genomic_DNA"/>
</dbReference>
<keyword evidence="1" id="KW-0805">Transcription regulation</keyword>
<dbReference type="PANTHER" id="PTHR46797:SF23">
    <property type="entry name" value="HTH-TYPE TRANSCRIPTIONAL REGULATOR SUTR"/>
    <property type="match status" value="1"/>
</dbReference>
<gene>
    <name evidence="5" type="ORF">GCM10010841_26900</name>
</gene>
<keyword evidence="3" id="KW-0804">Transcription</keyword>
<dbReference type="Gene3D" id="1.10.260.40">
    <property type="entry name" value="lambda repressor-like DNA-binding domains"/>
    <property type="match status" value="1"/>
</dbReference>
<feature type="domain" description="HTH cro/C1-type" evidence="4">
    <location>
        <begin position="17"/>
        <end position="71"/>
    </location>
</feature>
<proteinExistence type="predicted"/>
<reference evidence="6" key="1">
    <citation type="journal article" date="2019" name="Int. J. Syst. Evol. Microbiol.">
        <title>The Global Catalogue of Microorganisms (GCM) 10K type strain sequencing project: providing services to taxonomists for standard genome sequencing and annotation.</title>
        <authorList>
            <consortium name="The Broad Institute Genomics Platform"/>
            <consortium name="The Broad Institute Genome Sequencing Center for Infectious Disease"/>
            <person name="Wu L."/>
            <person name="Ma J."/>
        </authorList>
    </citation>
    <scope>NUCLEOTIDE SEQUENCE [LARGE SCALE GENOMIC DNA]</scope>
    <source>
        <strain evidence="6">JCM 15443</strain>
    </source>
</reference>
<dbReference type="InterPro" id="IPR050807">
    <property type="entry name" value="TransReg_Diox_bact_type"/>
</dbReference>
<sequence length="76" mass="8566">MVHVSSSTARERFARAMRTLRQTKGLSQEDLAERAGLHRNYIGSVERGERNVGIDNLERIAQALETELIDLIGRSD</sequence>
<dbReference type="CDD" id="cd00093">
    <property type="entry name" value="HTH_XRE"/>
    <property type="match status" value="1"/>
</dbReference>
<evidence type="ECO:0000256" key="1">
    <source>
        <dbReference type="ARBA" id="ARBA00023015"/>
    </source>
</evidence>
<evidence type="ECO:0000256" key="2">
    <source>
        <dbReference type="ARBA" id="ARBA00023125"/>
    </source>
</evidence>
<evidence type="ECO:0000313" key="6">
    <source>
        <dbReference type="Proteomes" id="UP000661918"/>
    </source>
</evidence>
<name>A0ABQ2GWK6_9DEIO</name>
<dbReference type="Proteomes" id="UP000661918">
    <property type="component" value="Unassembled WGS sequence"/>
</dbReference>
<evidence type="ECO:0000259" key="4">
    <source>
        <dbReference type="PROSITE" id="PS50943"/>
    </source>
</evidence>